<dbReference type="Gene3D" id="3.10.450.50">
    <property type="match status" value="1"/>
</dbReference>
<feature type="region of interest" description="Disordered" evidence="1">
    <location>
        <begin position="1"/>
        <end position="162"/>
    </location>
</feature>
<evidence type="ECO:0008006" key="4">
    <source>
        <dbReference type="Google" id="ProtNLM"/>
    </source>
</evidence>
<organism evidence="2 3">
    <name type="scientific">Jaapia argillacea MUCL 33604</name>
    <dbReference type="NCBI Taxonomy" id="933084"/>
    <lineage>
        <taxon>Eukaryota</taxon>
        <taxon>Fungi</taxon>
        <taxon>Dikarya</taxon>
        <taxon>Basidiomycota</taxon>
        <taxon>Agaricomycotina</taxon>
        <taxon>Agaricomycetes</taxon>
        <taxon>Agaricomycetidae</taxon>
        <taxon>Jaapiales</taxon>
        <taxon>Jaapiaceae</taxon>
        <taxon>Jaapia</taxon>
    </lineage>
</organism>
<feature type="compositionally biased region" description="Polar residues" evidence="1">
    <location>
        <begin position="621"/>
        <end position="630"/>
    </location>
</feature>
<keyword evidence="3" id="KW-1185">Reference proteome</keyword>
<accession>A0A067PKT1</accession>
<dbReference type="SUPFAM" id="SSF54427">
    <property type="entry name" value="NTF2-like"/>
    <property type="match status" value="1"/>
</dbReference>
<feature type="region of interest" description="Disordered" evidence="1">
    <location>
        <begin position="476"/>
        <end position="679"/>
    </location>
</feature>
<proteinExistence type="predicted"/>
<feature type="compositionally biased region" description="Basic and acidic residues" evidence="1">
    <location>
        <begin position="531"/>
        <end position="541"/>
    </location>
</feature>
<evidence type="ECO:0000256" key="1">
    <source>
        <dbReference type="SAM" id="MobiDB-lite"/>
    </source>
</evidence>
<dbReference type="EMBL" id="KL197752">
    <property type="protein sequence ID" value="KDQ51071.1"/>
    <property type="molecule type" value="Genomic_DNA"/>
</dbReference>
<protein>
    <recommendedName>
        <fullName evidence="4">NTF2 domain-containing protein</fullName>
    </recommendedName>
</protein>
<gene>
    <name evidence="2" type="ORF">JAAARDRAFT_73883</name>
</gene>
<reference evidence="3" key="1">
    <citation type="journal article" date="2014" name="Proc. Natl. Acad. Sci. U.S.A.">
        <title>Extensive sampling of basidiomycete genomes demonstrates inadequacy of the white-rot/brown-rot paradigm for wood decay fungi.</title>
        <authorList>
            <person name="Riley R."/>
            <person name="Salamov A.A."/>
            <person name="Brown D.W."/>
            <person name="Nagy L.G."/>
            <person name="Floudas D."/>
            <person name="Held B.W."/>
            <person name="Levasseur A."/>
            <person name="Lombard V."/>
            <person name="Morin E."/>
            <person name="Otillar R."/>
            <person name="Lindquist E.A."/>
            <person name="Sun H."/>
            <person name="LaButti K.M."/>
            <person name="Schmutz J."/>
            <person name="Jabbour D."/>
            <person name="Luo H."/>
            <person name="Baker S.E."/>
            <person name="Pisabarro A.G."/>
            <person name="Walton J.D."/>
            <person name="Blanchette R.A."/>
            <person name="Henrissat B."/>
            <person name="Martin F."/>
            <person name="Cullen D."/>
            <person name="Hibbett D.S."/>
            <person name="Grigoriev I.V."/>
        </authorList>
    </citation>
    <scope>NUCLEOTIDE SEQUENCE [LARGE SCALE GENOMIC DNA]</scope>
    <source>
        <strain evidence="3">MUCL 33604</strain>
    </source>
</reference>
<dbReference type="AlphaFoldDB" id="A0A067PKT1"/>
<feature type="compositionally biased region" description="Polar residues" evidence="1">
    <location>
        <begin position="218"/>
        <end position="228"/>
    </location>
</feature>
<dbReference type="InterPro" id="IPR032710">
    <property type="entry name" value="NTF2-like_dom_sf"/>
</dbReference>
<feature type="compositionally biased region" description="Basic residues" evidence="1">
    <location>
        <begin position="597"/>
        <end position="607"/>
    </location>
</feature>
<dbReference type="InParanoid" id="A0A067PKT1"/>
<sequence length="843" mass="91682">MYQNRFAKPYHRQGTRQPPPQPPTHNEDSQPNEAGPRRAQTVPPLIRCTAPPRANRDSGWGSRARGRGMGRGLNRAEYPGGRPLGPTVSGDDRVMGVSSLTPSRSRFGALDRSTNAPSTAGPPVHHGPSNAIHVKEDSQTSGQVASVQDKTADVPSISEGGPITTMLLSRSYHIPQSAITMPQAHVISTSPPKVKQERIPPPPSNETSPLPSSPQPTHPYSASVSSPPKTIKRERTPSPQPFSLPRRVTSGSQLITPLPIHCRKTAKNLLWKRSREKWADEQKKKLEGKGLKVVKWFLRDDGLALDWTSPRPVWSDTLMPERPLDLISPLDSPDPVNSTRDQVNVAIQALVFDQSPPLKKRKSSPPARVASETREIEVVDIVSSDDDAGPSTSQGPIVPLPANGIPTLTPATAVLDSVAPIYARRALPNGEAHSPQKKNSGQKFVTQEEDIIVIGDDGSLAAIEILDTRHRSTLDAPRLSLAPSQPLHDQVSDDSPRASGPPAHTKQSLPIHTRPTIPLPKNGTPPNRFLEPVEKQGESRPQRQISGRAESEPPSSGHQRYELLGGDIIEGSPGPSTFGSGPGMLPPPDQLPNNGARRVRRRGRKTKNLPFVTRVGDKNANIVSTPTISQDDIVPPHDAIVSDSQDGPRTSGRDGVSNDHRLSSSSNLPALESPGPDSEIDDLVERSIGFLKRYIRLFDTDRLKLSGAYASQATFSCRDSSQDSRLSSSKGLYQGRERILPELMSVPPKYKFCWPAEQNVEVVYDISPLSIEHVNLGARTNTTGCGGILAVIFCKMGDTGPEFGVEMSFVLRRKEWTAEDASISNLWPIVAVSHVMTIRSLYQ</sequence>
<dbReference type="Proteomes" id="UP000027265">
    <property type="component" value="Unassembled WGS sequence"/>
</dbReference>
<evidence type="ECO:0000313" key="2">
    <source>
        <dbReference type="EMBL" id="KDQ51071.1"/>
    </source>
</evidence>
<name>A0A067PKT1_9AGAM</name>
<feature type="region of interest" description="Disordered" evidence="1">
    <location>
        <begin position="189"/>
        <end position="248"/>
    </location>
</feature>
<dbReference type="OrthoDB" id="3265156at2759"/>
<dbReference type="HOGENOM" id="CLU_337724_0_0_1"/>
<feature type="compositionally biased region" description="Polar residues" evidence="1">
    <location>
        <begin position="139"/>
        <end position="149"/>
    </location>
</feature>
<evidence type="ECO:0000313" key="3">
    <source>
        <dbReference type="Proteomes" id="UP000027265"/>
    </source>
</evidence>